<evidence type="ECO:0000256" key="1">
    <source>
        <dbReference type="ARBA" id="ARBA00004141"/>
    </source>
</evidence>
<dbReference type="GO" id="GO:0016020">
    <property type="term" value="C:membrane"/>
    <property type="evidence" value="ECO:0007669"/>
    <property type="project" value="UniProtKB-SubCell"/>
</dbReference>
<dbReference type="InterPro" id="IPR031312">
    <property type="entry name" value="Na/sul_symport_CS"/>
</dbReference>
<keyword evidence="5 7" id="KW-0472">Membrane</keyword>
<feature type="transmembrane region" description="Helical" evidence="7">
    <location>
        <begin position="331"/>
        <end position="350"/>
    </location>
</feature>
<dbReference type="Proteomes" id="UP001597052">
    <property type="component" value="Unassembled WGS sequence"/>
</dbReference>
<feature type="region of interest" description="Disordered" evidence="6">
    <location>
        <begin position="45"/>
        <end position="106"/>
    </location>
</feature>
<dbReference type="RefSeq" id="WP_256396556.1">
    <property type="nucleotide sequence ID" value="NZ_JANHDJ010000004.1"/>
</dbReference>
<keyword evidence="2" id="KW-0813">Transport</keyword>
<evidence type="ECO:0000256" key="2">
    <source>
        <dbReference type="ARBA" id="ARBA00022448"/>
    </source>
</evidence>
<proteinExistence type="predicted"/>
<feature type="transmembrane region" description="Helical" evidence="7">
    <location>
        <begin position="512"/>
        <end position="533"/>
    </location>
</feature>
<dbReference type="GO" id="GO:0015141">
    <property type="term" value="F:succinate transmembrane transporter activity"/>
    <property type="evidence" value="ECO:0007669"/>
    <property type="project" value="UniProtKB-ARBA"/>
</dbReference>
<organism evidence="8 9">
    <name type="scientific">Halohasta litorea</name>
    <dbReference type="NCBI Taxonomy" id="869891"/>
    <lineage>
        <taxon>Archaea</taxon>
        <taxon>Methanobacteriati</taxon>
        <taxon>Methanobacteriota</taxon>
        <taxon>Stenosarchaea group</taxon>
        <taxon>Halobacteria</taxon>
        <taxon>Halobacteriales</taxon>
        <taxon>Haloferacaceae</taxon>
        <taxon>Halohasta</taxon>
    </lineage>
</organism>
<dbReference type="PANTHER" id="PTHR10283:SF82">
    <property type="entry name" value="SOLUTE CARRIER FAMILY 13 MEMBER 2"/>
    <property type="match status" value="1"/>
</dbReference>
<protein>
    <submittedName>
        <fullName evidence="8">SLC13 family permease</fullName>
    </submittedName>
</protein>
<keyword evidence="3 7" id="KW-0812">Transmembrane</keyword>
<evidence type="ECO:0000256" key="7">
    <source>
        <dbReference type="SAM" id="Phobius"/>
    </source>
</evidence>
<evidence type="ECO:0000256" key="5">
    <source>
        <dbReference type="ARBA" id="ARBA00023136"/>
    </source>
</evidence>
<dbReference type="PROSITE" id="PS01271">
    <property type="entry name" value="NA_SULFATE"/>
    <property type="match status" value="1"/>
</dbReference>
<accession>A0ABD6D9E0</accession>
<dbReference type="CDD" id="cd01115">
    <property type="entry name" value="SLC13_permease"/>
    <property type="match status" value="1"/>
</dbReference>
<dbReference type="NCBIfam" id="TIGR00785">
    <property type="entry name" value="dass"/>
    <property type="match status" value="1"/>
</dbReference>
<dbReference type="InterPro" id="IPR001898">
    <property type="entry name" value="SLC13A/DASS"/>
</dbReference>
<dbReference type="EMBL" id="JBHUDM010000004">
    <property type="protein sequence ID" value="MFD1642915.1"/>
    <property type="molecule type" value="Genomic_DNA"/>
</dbReference>
<evidence type="ECO:0000256" key="6">
    <source>
        <dbReference type="SAM" id="MobiDB-lite"/>
    </source>
</evidence>
<feature type="transmembrane region" description="Helical" evidence="7">
    <location>
        <begin position="478"/>
        <end position="500"/>
    </location>
</feature>
<feature type="transmembrane region" description="Helical" evidence="7">
    <location>
        <begin position="192"/>
        <end position="209"/>
    </location>
</feature>
<evidence type="ECO:0000256" key="4">
    <source>
        <dbReference type="ARBA" id="ARBA00022989"/>
    </source>
</evidence>
<feature type="transmembrane region" description="Helical" evidence="7">
    <location>
        <begin position="574"/>
        <end position="596"/>
    </location>
</feature>
<feature type="compositionally biased region" description="Gly residues" evidence="6">
    <location>
        <begin position="63"/>
        <end position="96"/>
    </location>
</feature>
<dbReference type="AlphaFoldDB" id="A0ABD6D9E0"/>
<evidence type="ECO:0000313" key="8">
    <source>
        <dbReference type="EMBL" id="MFD1642915.1"/>
    </source>
</evidence>
<comment type="subcellular location">
    <subcellularLocation>
        <location evidence="1">Membrane</location>
        <topology evidence="1">Multi-pass membrane protein</topology>
    </subcellularLocation>
</comment>
<dbReference type="Pfam" id="PF00939">
    <property type="entry name" value="Na_sulph_symp"/>
    <property type="match status" value="1"/>
</dbReference>
<evidence type="ECO:0000256" key="3">
    <source>
        <dbReference type="ARBA" id="ARBA00022692"/>
    </source>
</evidence>
<feature type="transmembrane region" description="Helical" evidence="7">
    <location>
        <begin position="116"/>
        <end position="133"/>
    </location>
</feature>
<feature type="transmembrane region" description="Helical" evidence="7">
    <location>
        <begin position="408"/>
        <end position="427"/>
    </location>
</feature>
<feature type="transmembrane region" description="Helical" evidence="7">
    <location>
        <begin position="385"/>
        <end position="402"/>
    </location>
</feature>
<keyword evidence="4 7" id="KW-1133">Transmembrane helix</keyword>
<feature type="compositionally biased region" description="Basic and acidic residues" evidence="6">
    <location>
        <begin position="45"/>
        <end position="60"/>
    </location>
</feature>
<sequence>MGNRSRRHQVWEYCWELDRRTRNALRMRPTALLDYSKLTPEERELAERLATDGGRNEREQPVGAGGSGGGGDGGSGGGGGDGSGGGDASGGNGNGDNGDDGSAFDVGGQYGRRQKIGLVLGPVLFAAIMLIPTPEGLSPGGQAVGATTAWVAAWWIGEAIPIPATSLLPIVLFPLTGALDVDATTAPYANDLIFLFMGGFFIAMAMQRWELHRRIALRTIRVVGAGPKRIILGFMIATAFLSMWVSNTATAMMMTPIGLAVILQTSDIVDRTGTDIPTEQGQFNFGTALMLCIGYSASVGGVGTIIGTPPNLVLVGAINETFDQTISFAQWMLYGVPIAALGVLIIWVYVTRVVIPPNMDTLPGGMEIINEEIDALGTMSREEKLVLIVFTATAIAWISRSFVLQPIIPGIADSVIAIAGALALFLIPAREEDGSFTFLLDWETAVNIPWGIILLFGGGLSIAAGFEETGLAEWIGGLLGGLQGVSIVLVMTVVVLLTIFMTEVTSNTATTAMLMPIMASLAVGLAVHPYGIMIGAATAASFAFMLPVATPPNAVVFGTGYITMPQMAKTGFGLNIIGIVLVIALALTWLPLVWGIDLTQLPTWAG</sequence>
<dbReference type="PANTHER" id="PTHR10283">
    <property type="entry name" value="SOLUTE CARRIER FAMILY 13 MEMBER"/>
    <property type="match status" value="1"/>
</dbReference>
<gene>
    <name evidence="8" type="ORF">ACFSBW_13650</name>
</gene>
<feature type="transmembrane region" description="Helical" evidence="7">
    <location>
        <begin position="448"/>
        <end position="466"/>
    </location>
</feature>
<comment type="caution">
    <text evidence="8">The sequence shown here is derived from an EMBL/GenBank/DDBJ whole genome shotgun (WGS) entry which is preliminary data.</text>
</comment>
<feature type="transmembrane region" description="Helical" evidence="7">
    <location>
        <begin position="539"/>
        <end position="562"/>
    </location>
</feature>
<keyword evidence="9" id="KW-1185">Reference proteome</keyword>
<name>A0ABD6D9E0_9EURY</name>
<reference evidence="8 9" key="1">
    <citation type="journal article" date="2019" name="Int. J. Syst. Evol. Microbiol.">
        <title>The Global Catalogue of Microorganisms (GCM) 10K type strain sequencing project: providing services to taxonomists for standard genome sequencing and annotation.</title>
        <authorList>
            <consortium name="The Broad Institute Genomics Platform"/>
            <consortium name="The Broad Institute Genome Sequencing Center for Infectious Disease"/>
            <person name="Wu L."/>
            <person name="Ma J."/>
        </authorList>
    </citation>
    <scope>NUCLEOTIDE SEQUENCE [LARGE SCALE GENOMIC DNA]</scope>
    <source>
        <strain evidence="8 9">CGMCC 1.10593</strain>
    </source>
</reference>
<evidence type="ECO:0000313" key="9">
    <source>
        <dbReference type="Proteomes" id="UP001597052"/>
    </source>
</evidence>